<accession>J3KY81</accession>
<sequence length="127" mass="14990">MNCIDKKRCLCNRLKACQSFALVRRGLMFLQFPHLFLSVFYPFSIFLPTVHLNRLVDFTTLLFNNFFCLLLRHYLQDIIVINESWNDQVLIIYQLSDHQPSPLAFQSAHTNCISTHIKRNVLTSRNK</sequence>
<evidence type="ECO:0000256" key="1">
    <source>
        <dbReference type="SAM" id="Phobius"/>
    </source>
</evidence>
<feature type="transmembrane region" description="Helical" evidence="1">
    <location>
        <begin position="21"/>
        <end position="43"/>
    </location>
</feature>
<evidence type="ECO:0000313" key="2">
    <source>
        <dbReference type="EnsemblPlants" id="OB01G19370.1"/>
    </source>
</evidence>
<dbReference type="Gramene" id="OB01G19370.1">
    <property type="protein sequence ID" value="OB01G19370.1"/>
    <property type="gene ID" value="OB01G19370"/>
</dbReference>
<dbReference type="EnsemblPlants" id="OB01G19370.1">
    <property type="protein sequence ID" value="OB01G19370.1"/>
    <property type="gene ID" value="OB01G19370"/>
</dbReference>
<dbReference type="Proteomes" id="UP000006038">
    <property type="component" value="Chromosome 1"/>
</dbReference>
<keyword evidence="1" id="KW-1133">Transmembrane helix</keyword>
<proteinExistence type="predicted"/>
<protein>
    <submittedName>
        <fullName evidence="2">Uncharacterized protein</fullName>
    </submittedName>
</protein>
<dbReference type="AlphaFoldDB" id="J3KY81"/>
<evidence type="ECO:0000313" key="3">
    <source>
        <dbReference type="Proteomes" id="UP000006038"/>
    </source>
</evidence>
<dbReference type="HOGENOM" id="CLU_1976215_0_0_1"/>
<name>J3KY81_ORYBR</name>
<organism evidence="2">
    <name type="scientific">Oryza brachyantha</name>
    <name type="common">malo sina</name>
    <dbReference type="NCBI Taxonomy" id="4533"/>
    <lineage>
        <taxon>Eukaryota</taxon>
        <taxon>Viridiplantae</taxon>
        <taxon>Streptophyta</taxon>
        <taxon>Embryophyta</taxon>
        <taxon>Tracheophyta</taxon>
        <taxon>Spermatophyta</taxon>
        <taxon>Magnoliopsida</taxon>
        <taxon>Liliopsida</taxon>
        <taxon>Poales</taxon>
        <taxon>Poaceae</taxon>
        <taxon>BOP clade</taxon>
        <taxon>Oryzoideae</taxon>
        <taxon>Oryzeae</taxon>
        <taxon>Oryzinae</taxon>
        <taxon>Oryza</taxon>
    </lineage>
</organism>
<reference evidence="2" key="1">
    <citation type="journal article" date="2013" name="Nat. Commun.">
        <title>Whole-genome sequencing of Oryza brachyantha reveals mechanisms underlying Oryza genome evolution.</title>
        <authorList>
            <person name="Chen J."/>
            <person name="Huang Q."/>
            <person name="Gao D."/>
            <person name="Wang J."/>
            <person name="Lang Y."/>
            <person name="Liu T."/>
            <person name="Li B."/>
            <person name="Bai Z."/>
            <person name="Luis Goicoechea J."/>
            <person name="Liang C."/>
            <person name="Chen C."/>
            <person name="Zhang W."/>
            <person name="Sun S."/>
            <person name="Liao Y."/>
            <person name="Zhang X."/>
            <person name="Yang L."/>
            <person name="Song C."/>
            <person name="Wang M."/>
            <person name="Shi J."/>
            <person name="Liu G."/>
            <person name="Liu J."/>
            <person name="Zhou H."/>
            <person name="Zhou W."/>
            <person name="Yu Q."/>
            <person name="An N."/>
            <person name="Chen Y."/>
            <person name="Cai Q."/>
            <person name="Wang B."/>
            <person name="Liu B."/>
            <person name="Min J."/>
            <person name="Huang Y."/>
            <person name="Wu H."/>
            <person name="Li Z."/>
            <person name="Zhang Y."/>
            <person name="Yin Y."/>
            <person name="Song W."/>
            <person name="Jiang J."/>
            <person name="Jackson S.A."/>
            <person name="Wing R.A."/>
            <person name="Wang J."/>
            <person name="Chen M."/>
        </authorList>
    </citation>
    <scope>NUCLEOTIDE SEQUENCE [LARGE SCALE GENOMIC DNA]</scope>
    <source>
        <strain evidence="2">cv. IRGC 101232</strain>
    </source>
</reference>
<feature type="transmembrane region" description="Helical" evidence="1">
    <location>
        <begin position="55"/>
        <end position="75"/>
    </location>
</feature>
<keyword evidence="1" id="KW-0812">Transmembrane</keyword>
<keyword evidence="3" id="KW-1185">Reference proteome</keyword>
<reference evidence="2" key="2">
    <citation type="submission" date="2013-04" db="UniProtKB">
        <authorList>
            <consortium name="EnsemblPlants"/>
        </authorList>
    </citation>
    <scope>IDENTIFICATION</scope>
</reference>
<keyword evidence="1" id="KW-0472">Membrane</keyword>